<gene>
    <name evidence="2" type="ORF">AAFF_G00207690</name>
</gene>
<protein>
    <submittedName>
        <fullName evidence="2">Uncharacterized protein</fullName>
    </submittedName>
</protein>
<evidence type="ECO:0000256" key="1">
    <source>
        <dbReference type="SAM" id="MobiDB-lite"/>
    </source>
</evidence>
<evidence type="ECO:0000313" key="3">
    <source>
        <dbReference type="Proteomes" id="UP001221898"/>
    </source>
</evidence>
<proteinExistence type="predicted"/>
<feature type="region of interest" description="Disordered" evidence="1">
    <location>
        <begin position="171"/>
        <end position="191"/>
    </location>
</feature>
<dbReference type="EMBL" id="JAINUG010000276">
    <property type="protein sequence ID" value="KAJ8384221.1"/>
    <property type="molecule type" value="Genomic_DNA"/>
</dbReference>
<accession>A0AAD7W4R1</accession>
<sequence length="223" mass="24621">MMERVSERGCAQEGDALRWKTRLGGLSVLGRWQQRGALSLQDGFVPRLAARRTGFFISPIHLLLTPSAAESCGDQDVPPLWREEPAGVCALRLHADSPVLGSLVLEPFSSHAFCHPMTAEYRSQRPAIVAPYPGYLQGLELSASQPSDVLRSTLNKPERSHRFREYRASLRISQEQDRPGSTSEAGKYMQHKAVSRRLPAPCLRPVTSKRSAEDMGGALEALC</sequence>
<dbReference type="Proteomes" id="UP001221898">
    <property type="component" value="Unassembled WGS sequence"/>
</dbReference>
<organism evidence="2 3">
    <name type="scientific">Aldrovandia affinis</name>
    <dbReference type="NCBI Taxonomy" id="143900"/>
    <lineage>
        <taxon>Eukaryota</taxon>
        <taxon>Metazoa</taxon>
        <taxon>Chordata</taxon>
        <taxon>Craniata</taxon>
        <taxon>Vertebrata</taxon>
        <taxon>Euteleostomi</taxon>
        <taxon>Actinopterygii</taxon>
        <taxon>Neopterygii</taxon>
        <taxon>Teleostei</taxon>
        <taxon>Notacanthiformes</taxon>
        <taxon>Halosauridae</taxon>
        <taxon>Aldrovandia</taxon>
    </lineage>
</organism>
<reference evidence="2" key="1">
    <citation type="journal article" date="2023" name="Science">
        <title>Genome structures resolve the early diversification of teleost fishes.</title>
        <authorList>
            <person name="Parey E."/>
            <person name="Louis A."/>
            <person name="Montfort J."/>
            <person name="Bouchez O."/>
            <person name="Roques C."/>
            <person name="Iampietro C."/>
            <person name="Lluch J."/>
            <person name="Castinel A."/>
            <person name="Donnadieu C."/>
            <person name="Desvignes T."/>
            <person name="Floi Bucao C."/>
            <person name="Jouanno E."/>
            <person name="Wen M."/>
            <person name="Mejri S."/>
            <person name="Dirks R."/>
            <person name="Jansen H."/>
            <person name="Henkel C."/>
            <person name="Chen W.J."/>
            <person name="Zahm M."/>
            <person name="Cabau C."/>
            <person name="Klopp C."/>
            <person name="Thompson A.W."/>
            <person name="Robinson-Rechavi M."/>
            <person name="Braasch I."/>
            <person name="Lecointre G."/>
            <person name="Bobe J."/>
            <person name="Postlethwait J.H."/>
            <person name="Berthelot C."/>
            <person name="Roest Crollius H."/>
            <person name="Guiguen Y."/>
        </authorList>
    </citation>
    <scope>NUCLEOTIDE SEQUENCE</scope>
    <source>
        <strain evidence="2">NC1722</strain>
    </source>
</reference>
<evidence type="ECO:0000313" key="2">
    <source>
        <dbReference type="EMBL" id="KAJ8384221.1"/>
    </source>
</evidence>
<dbReference type="AlphaFoldDB" id="A0AAD7W4R1"/>
<comment type="caution">
    <text evidence="2">The sequence shown here is derived from an EMBL/GenBank/DDBJ whole genome shotgun (WGS) entry which is preliminary data.</text>
</comment>
<keyword evidence="3" id="KW-1185">Reference proteome</keyword>
<name>A0AAD7W4R1_9TELE</name>